<reference evidence="1 2" key="1">
    <citation type="submission" date="2019-09" db="EMBL/GenBank/DDBJ databases">
        <title>Genome sequence of Clostridium sp. EA1.</title>
        <authorList>
            <person name="Poehlein A."/>
            <person name="Bengelsdorf F.R."/>
            <person name="Daniel R."/>
        </authorList>
    </citation>
    <scope>NUCLEOTIDE SEQUENCE [LARGE SCALE GENOMIC DNA]</scope>
    <source>
        <strain evidence="1 2">EA1</strain>
    </source>
</reference>
<name>A0A6N8HUD7_9FIRM</name>
<dbReference type="Gene3D" id="3.40.50.300">
    <property type="entry name" value="P-loop containing nucleotide triphosphate hydrolases"/>
    <property type="match status" value="1"/>
</dbReference>
<sequence>MKNSNCVGLNRRNELAERMIRSYLDGYAEKVVLVTGPSGSGKRYVINRVIKGLEQRGIHPVNAYINRGDVFVSPGRTFQHPRISEISFSIGTPVINLGFGVGLQDCNNQYQQLRKILRKRLHSNTLFCVENFSDADSTIKLFIRLIIENIINLETEFNKKIFLILTDTRSDFFDRHVFDQLSSIENINMEPYSEKDIIAYLQKEHFSLTITENFQKKIAQIQKISGGNLALVDFLFADIQLQNSEYFDALEKVVHYRLDQLKSNGRKSDVAESDMEDIIMSSALSLEKFTSIEISEITNKDNNVVSNSLDIAKHEIFIDKDQNCFYEFHCPEIQSILRKEEISERKERLLYYYRYYTETEQDNYYFRGYYLTLFAGKLTSQAFTLLCLAYIFSQRLLGNL</sequence>
<dbReference type="EMBL" id="VWXL01000002">
    <property type="protein sequence ID" value="MVB09401.1"/>
    <property type="molecule type" value="Genomic_DNA"/>
</dbReference>
<accession>A0A6N8HUD7</accession>
<dbReference type="RefSeq" id="WP_156989452.1">
    <property type="nucleotide sequence ID" value="NZ_VWXL01000002.1"/>
</dbReference>
<proteinExistence type="predicted"/>
<dbReference type="SUPFAM" id="SSF52540">
    <property type="entry name" value="P-loop containing nucleoside triphosphate hydrolases"/>
    <property type="match status" value="1"/>
</dbReference>
<dbReference type="Proteomes" id="UP000469440">
    <property type="component" value="Unassembled WGS sequence"/>
</dbReference>
<gene>
    <name evidence="1" type="ORF">CAFE_00490</name>
</gene>
<comment type="caution">
    <text evidence="1">The sequence shown here is derived from an EMBL/GenBank/DDBJ whole genome shotgun (WGS) entry which is preliminary data.</text>
</comment>
<evidence type="ECO:0000313" key="2">
    <source>
        <dbReference type="Proteomes" id="UP000469440"/>
    </source>
</evidence>
<evidence type="ECO:0000313" key="1">
    <source>
        <dbReference type="EMBL" id="MVB09401.1"/>
    </source>
</evidence>
<protein>
    <submittedName>
        <fullName evidence="1">Uncharacterized protein</fullName>
    </submittedName>
</protein>
<keyword evidence="2" id="KW-1185">Reference proteome</keyword>
<dbReference type="InterPro" id="IPR027417">
    <property type="entry name" value="P-loop_NTPase"/>
</dbReference>
<organism evidence="1 2">
    <name type="scientific">Caproicibacter fermentans</name>
    <dbReference type="NCBI Taxonomy" id="2576756"/>
    <lineage>
        <taxon>Bacteria</taxon>
        <taxon>Bacillati</taxon>
        <taxon>Bacillota</taxon>
        <taxon>Clostridia</taxon>
        <taxon>Eubacteriales</taxon>
        <taxon>Acutalibacteraceae</taxon>
        <taxon>Caproicibacter</taxon>
    </lineage>
</organism>
<dbReference type="AlphaFoldDB" id="A0A6N8HUD7"/>